<evidence type="ECO:0000256" key="4">
    <source>
        <dbReference type="ARBA" id="ARBA00022982"/>
    </source>
</evidence>
<dbReference type="InterPro" id="IPR002742">
    <property type="entry name" value="Desulfoferrodoxin_Fe-bd_dom"/>
</dbReference>
<dbReference type="InterPro" id="IPR051233">
    <property type="entry name" value="Desulfoferrodoxin_SOR"/>
</dbReference>
<evidence type="ECO:0000259" key="6">
    <source>
        <dbReference type="Pfam" id="PF01880"/>
    </source>
</evidence>
<reference evidence="7" key="1">
    <citation type="journal article" date="2014" name="Front. Microbiol.">
        <title>High frequency of phylogenetically diverse reductive dehalogenase-homologous genes in deep subseafloor sedimentary metagenomes.</title>
        <authorList>
            <person name="Kawai M."/>
            <person name="Futagami T."/>
            <person name="Toyoda A."/>
            <person name="Takaki Y."/>
            <person name="Nishi S."/>
            <person name="Hori S."/>
            <person name="Arai W."/>
            <person name="Tsubouchi T."/>
            <person name="Morono Y."/>
            <person name="Uchiyama I."/>
            <person name="Ito T."/>
            <person name="Fujiyama A."/>
            <person name="Inagaki F."/>
            <person name="Takami H."/>
        </authorList>
    </citation>
    <scope>NUCLEOTIDE SEQUENCE</scope>
    <source>
        <strain evidence="7">Expedition CK06-06</strain>
    </source>
</reference>
<evidence type="ECO:0000256" key="3">
    <source>
        <dbReference type="ARBA" id="ARBA00022723"/>
    </source>
</evidence>
<dbReference type="GO" id="GO:0005506">
    <property type="term" value="F:iron ion binding"/>
    <property type="evidence" value="ECO:0007669"/>
    <property type="project" value="InterPro"/>
</dbReference>
<feature type="domain" description="Desulfoferrodoxin ferrous iron-binding" evidence="6">
    <location>
        <begin position="28"/>
        <end position="123"/>
    </location>
</feature>
<keyword evidence="2" id="KW-0813">Transport</keyword>
<dbReference type="PANTHER" id="PTHR36541:SF1">
    <property type="entry name" value="SUPEROXIDE REDUCTASE-RELATED"/>
    <property type="match status" value="1"/>
</dbReference>
<protein>
    <recommendedName>
        <fullName evidence="6">Desulfoferrodoxin ferrous iron-binding domain-containing protein</fullName>
    </recommendedName>
</protein>
<dbReference type="SUPFAM" id="SSF49367">
    <property type="entry name" value="Superoxide reductase-like"/>
    <property type="match status" value="1"/>
</dbReference>
<dbReference type="InterPro" id="IPR036073">
    <property type="entry name" value="Desulfoferrodoxin_Fe-bd_dom_sf"/>
</dbReference>
<gene>
    <name evidence="7" type="ORF">S03H2_21978</name>
</gene>
<evidence type="ECO:0000256" key="2">
    <source>
        <dbReference type="ARBA" id="ARBA00022448"/>
    </source>
</evidence>
<evidence type="ECO:0000256" key="5">
    <source>
        <dbReference type="ARBA" id="ARBA00023004"/>
    </source>
</evidence>
<dbReference type="Pfam" id="PF01880">
    <property type="entry name" value="Desulfoferrodox"/>
    <property type="match status" value="1"/>
</dbReference>
<evidence type="ECO:0000256" key="1">
    <source>
        <dbReference type="ARBA" id="ARBA00005941"/>
    </source>
</evidence>
<dbReference type="EMBL" id="BARU01011765">
    <property type="protein sequence ID" value="GAH33066.1"/>
    <property type="molecule type" value="Genomic_DNA"/>
</dbReference>
<comment type="similarity">
    <text evidence="1">Belongs to the desulfoferrodoxin family.</text>
</comment>
<evidence type="ECO:0000313" key="7">
    <source>
        <dbReference type="EMBL" id="GAH33066.1"/>
    </source>
</evidence>
<dbReference type="AlphaFoldDB" id="X1EID6"/>
<proteinExistence type="inferred from homology"/>
<organism evidence="7">
    <name type="scientific">marine sediment metagenome</name>
    <dbReference type="NCBI Taxonomy" id="412755"/>
    <lineage>
        <taxon>unclassified sequences</taxon>
        <taxon>metagenomes</taxon>
        <taxon>ecological metagenomes</taxon>
    </lineage>
</organism>
<keyword evidence="3" id="KW-0479">Metal-binding</keyword>
<sequence length="131" mass="14746">MAMPKNEYTCDDDILCGVNLPKDVENLTELEQKHLPVISAPDTVKRNEAFPVAIEIGKYKKHPNEPGHSIGWVELYSEDTFLFRVTLSGSLSEPRVTVPVKLTHAHGPLKAWTKCNLHGLWEGTRNIQVED</sequence>
<dbReference type="GO" id="GO:0016491">
    <property type="term" value="F:oxidoreductase activity"/>
    <property type="evidence" value="ECO:0007669"/>
    <property type="project" value="InterPro"/>
</dbReference>
<keyword evidence="4" id="KW-0249">Electron transport</keyword>
<dbReference type="PANTHER" id="PTHR36541">
    <property type="entry name" value="SUPEROXIDE REDUCTASE-RELATED"/>
    <property type="match status" value="1"/>
</dbReference>
<comment type="caution">
    <text evidence="7">The sequence shown here is derived from an EMBL/GenBank/DDBJ whole genome shotgun (WGS) entry which is preliminary data.</text>
</comment>
<dbReference type="Gene3D" id="2.60.40.730">
    <property type="entry name" value="SOR catalytic domain"/>
    <property type="match status" value="1"/>
</dbReference>
<keyword evidence="5" id="KW-0408">Iron</keyword>
<accession>X1EID6</accession>
<name>X1EID6_9ZZZZ</name>